<name>A0ABW2YGY2_9GAMM</name>
<accession>A0ABW2YGY2</accession>
<dbReference type="RefSeq" id="WP_386826569.1">
    <property type="nucleotide sequence ID" value="NZ_JBHTIF010000007.1"/>
</dbReference>
<gene>
    <name evidence="2" type="ORF">ACFQ0E_19025</name>
</gene>
<feature type="transmembrane region" description="Helical" evidence="1">
    <location>
        <begin position="22"/>
        <end position="43"/>
    </location>
</feature>
<proteinExistence type="predicted"/>
<protein>
    <submittedName>
        <fullName evidence="2">Uncharacterized protein</fullName>
    </submittedName>
</protein>
<keyword evidence="1" id="KW-0812">Transmembrane</keyword>
<evidence type="ECO:0000313" key="3">
    <source>
        <dbReference type="Proteomes" id="UP001597110"/>
    </source>
</evidence>
<evidence type="ECO:0000256" key="1">
    <source>
        <dbReference type="SAM" id="Phobius"/>
    </source>
</evidence>
<keyword evidence="1" id="KW-1133">Transmembrane helix</keyword>
<keyword evidence="3" id="KW-1185">Reference proteome</keyword>
<dbReference type="Proteomes" id="UP001597110">
    <property type="component" value="Unassembled WGS sequence"/>
</dbReference>
<organism evidence="2 3">
    <name type="scientific">Lysobacter brunescens</name>
    <dbReference type="NCBI Taxonomy" id="262323"/>
    <lineage>
        <taxon>Bacteria</taxon>
        <taxon>Pseudomonadati</taxon>
        <taxon>Pseudomonadota</taxon>
        <taxon>Gammaproteobacteria</taxon>
        <taxon>Lysobacterales</taxon>
        <taxon>Lysobacteraceae</taxon>
        <taxon>Lysobacter</taxon>
    </lineage>
</organism>
<reference evidence="3" key="1">
    <citation type="journal article" date="2019" name="Int. J. Syst. Evol. Microbiol.">
        <title>The Global Catalogue of Microorganisms (GCM) 10K type strain sequencing project: providing services to taxonomists for standard genome sequencing and annotation.</title>
        <authorList>
            <consortium name="The Broad Institute Genomics Platform"/>
            <consortium name="The Broad Institute Genome Sequencing Center for Infectious Disease"/>
            <person name="Wu L."/>
            <person name="Ma J."/>
        </authorList>
    </citation>
    <scope>NUCLEOTIDE SEQUENCE [LARGE SCALE GENOMIC DNA]</scope>
    <source>
        <strain evidence="3">CCUG 55585</strain>
    </source>
</reference>
<comment type="caution">
    <text evidence="2">The sequence shown here is derived from an EMBL/GenBank/DDBJ whole genome shotgun (WGS) entry which is preliminary data.</text>
</comment>
<keyword evidence="1" id="KW-0472">Membrane</keyword>
<evidence type="ECO:0000313" key="2">
    <source>
        <dbReference type="EMBL" id="MFD0727691.1"/>
    </source>
</evidence>
<feature type="transmembrane region" description="Helical" evidence="1">
    <location>
        <begin position="63"/>
        <end position="83"/>
    </location>
</feature>
<dbReference type="EMBL" id="JBHTIF010000007">
    <property type="protein sequence ID" value="MFD0727691.1"/>
    <property type="molecule type" value="Genomic_DNA"/>
</dbReference>
<sequence length="200" mass="21950">MSSVETTDAATVAETRFGAGSLLMLHLFVVWQVWMALDGWFALMHAFLPPVLPTRAAGLIVRAPGFAALSLTLSAMMLALAFVSLRRAMRSRGRWTRILATTAAIFWMPLLCGEAIRSALVEPTLASAPADCRGSILLIESIRSHLGGERPRSPHAWIVHGRTVRLWSYRTLRFESDPYWTGAATAIERCTSAAARRTSP</sequence>